<protein>
    <recommendedName>
        <fullName evidence="4">Hydrophobin</fullName>
    </recommendedName>
</protein>
<reference evidence="2 3" key="1">
    <citation type="submission" date="2016-07" db="EMBL/GenBank/DDBJ databases">
        <title>Pervasive Adenine N6-methylation of Active Genes in Fungi.</title>
        <authorList>
            <consortium name="DOE Joint Genome Institute"/>
            <person name="Mondo S.J."/>
            <person name="Dannebaum R.O."/>
            <person name="Kuo R.C."/>
            <person name="Labutti K."/>
            <person name="Haridas S."/>
            <person name="Kuo A."/>
            <person name="Salamov A."/>
            <person name="Ahrendt S.R."/>
            <person name="Lipzen A."/>
            <person name="Sullivan W."/>
            <person name="Andreopoulos W.B."/>
            <person name="Clum A."/>
            <person name="Lindquist E."/>
            <person name="Daum C."/>
            <person name="Ramamoorthy G.K."/>
            <person name="Gryganskyi A."/>
            <person name="Culley D."/>
            <person name="Magnuson J.K."/>
            <person name="James T.Y."/>
            <person name="O'Malley M.A."/>
            <person name="Stajich J.E."/>
            <person name="Spatafora J.W."/>
            <person name="Visel A."/>
            <person name="Grigoriev I.V."/>
        </authorList>
    </citation>
    <scope>NUCLEOTIDE SEQUENCE [LARGE SCALE GENOMIC DNA]</scope>
    <source>
        <strain evidence="2 3">JEL800</strain>
    </source>
</reference>
<dbReference type="AlphaFoldDB" id="A0A1Y2BQJ2"/>
<keyword evidence="1" id="KW-0732">Signal</keyword>
<keyword evidence="3" id="KW-1185">Reference proteome</keyword>
<evidence type="ECO:0000313" key="2">
    <source>
        <dbReference type="EMBL" id="ORY37008.1"/>
    </source>
</evidence>
<dbReference type="EMBL" id="MCGO01000052">
    <property type="protein sequence ID" value="ORY37008.1"/>
    <property type="molecule type" value="Genomic_DNA"/>
</dbReference>
<organism evidence="2 3">
    <name type="scientific">Rhizoclosmatium globosum</name>
    <dbReference type="NCBI Taxonomy" id="329046"/>
    <lineage>
        <taxon>Eukaryota</taxon>
        <taxon>Fungi</taxon>
        <taxon>Fungi incertae sedis</taxon>
        <taxon>Chytridiomycota</taxon>
        <taxon>Chytridiomycota incertae sedis</taxon>
        <taxon>Chytridiomycetes</taxon>
        <taxon>Chytridiales</taxon>
        <taxon>Chytriomycetaceae</taxon>
        <taxon>Rhizoclosmatium</taxon>
    </lineage>
</organism>
<feature type="chain" id="PRO_5012192275" description="Hydrophobin" evidence="1">
    <location>
        <begin position="20"/>
        <end position="90"/>
    </location>
</feature>
<sequence length="90" mass="9456">MQLLAIIATGSLLVSAVPAAVTTCTTTIAPKPAATTSCTTTTVVAPKPATTIHARPLPLPLLLRPQSLWLQSFLPPVQSQRLNFTVVLNL</sequence>
<name>A0A1Y2BQJ2_9FUNG</name>
<accession>A0A1Y2BQJ2</accession>
<evidence type="ECO:0000256" key="1">
    <source>
        <dbReference type="SAM" id="SignalP"/>
    </source>
</evidence>
<dbReference type="Proteomes" id="UP000193642">
    <property type="component" value="Unassembled WGS sequence"/>
</dbReference>
<feature type="signal peptide" evidence="1">
    <location>
        <begin position="1"/>
        <end position="19"/>
    </location>
</feature>
<proteinExistence type="predicted"/>
<evidence type="ECO:0000313" key="3">
    <source>
        <dbReference type="Proteomes" id="UP000193642"/>
    </source>
</evidence>
<evidence type="ECO:0008006" key="4">
    <source>
        <dbReference type="Google" id="ProtNLM"/>
    </source>
</evidence>
<comment type="caution">
    <text evidence="2">The sequence shown here is derived from an EMBL/GenBank/DDBJ whole genome shotgun (WGS) entry which is preliminary data.</text>
</comment>
<gene>
    <name evidence="2" type="ORF">BCR33DRAFT_854886</name>
</gene>